<reference evidence="3" key="1">
    <citation type="journal article" date="2005" name="Nature">
        <title>The map-based sequence of the rice genome.</title>
        <authorList>
            <consortium name="International rice genome sequencing project (IRGSP)"/>
            <person name="Matsumoto T."/>
            <person name="Wu J."/>
            <person name="Kanamori H."/>
            <person name="Katayose Y."/>
            <person name="Fujisawa M."/>
            <person name="Namiki N."/>
            <person name="Mizuno H."/>
            <person name="Yamamoto K."/>
            <person name="Antonio B.A."/>
            <person name="Baba T."/>
            <person name="Sakata K."/>
            <person name="Nagamura Y."/>
            <person name="Aoki H."/>
            <person name="Arikawa K."/>
            <person name="Arita K."/>
            <person name="Bito T."/>
            <person name="Chiden Y."/>
            <person name="Fujitsuka N."/>
            <person name="Fukunaka R."/>
            <person name="Hamada M."/>
            <person name="Harada C."/>
            <person name="Hayashi A."/>
            <person name="Hijishita S."/>
            <person name="Honda M."/>
            <person name="Hosokawa S."/>
            <person name="Ichikawa Y."/>
            <person name="Idonuma A."/>
            <person name="Iijima M."/>
            <person name="Ikeda M."/>
            <person name="Ikeno M."/>
            <person name="Ito K."/>
            <person name="Ito S."/>
            <person name="Ito T."/>
            <person name="Ito Y."/>
            <person name="Ito Y."/>
            <person name="Iwabuchi A."/>
            <person name="Kamiya K."/>
            <person name="Karasawa W."/>
            <person name="Kurita K."/>
            <person name="Katagiri S."/>
            <person name="Kikuta A."/>
            <person name="Kobayashi H."/>
            <person name="Kobayashi N."/>
            <person name="Machita K."/>
            <person name="Maehara T."/>
            <person name="Masukawa M."/>
            <person name="Mizubayashi T."/>
            <person name="Mukai Y."/>
            <person name="Nagasaki H."/>
            <person name="Nagata Y."/>
            <person name="Naito S."/>
            <person name="Nakashima M."/>
            <person name="Nakama Y."/>
            <person name="Nakamichi Y."/>
            <person name="Nakamura M."/>
            <person name="Meguro A."/>
            <person name="Negishi M."/>
            <person name="Ohta I."/>
            <person name="Ohta T."/>
            <person name="Okamoto M."/>
            <person name="Ono N."/>
            <person name="Saji S."/>
            <person name="Sakaguchi M."/>
            <person name="Sakai K."/>
            <person name="Shibata M."/>
            <person name="Shimokawa T."/>
            <person name="Song J."/>
            <person name="Takazaki Y."/>
            <person name="Terasawa K."/>
            <person name="Tsugane M."/>
            <person name="Tsuji K."/>
            <person name="Ueda S."/>
            <person name="Waki K."/>
            <person name="Yamagata H."/>
            <person name="Yamamoto M."/>
            <person name="Yamamoto S."/>
            <person name="Yamane H."/>
            <person name="Yoshiki S."/>
            <person name="Yoshihara R."/>
            <person name="Yukawa K."/>
            <person name="Zhong H."/>
            <person name="Yano M."/>
            <person name="Yuan Q."/>
            <person name="Ouyang S."/>
            <person name="Liu J."/>
            <person name="Jones K.M."/>
            <person name="Gansberger K."/>
            <person name="Moffat K."/>
            <person name="Hill J."/>
            <person name="Bera J."/>
            <person name="Fadrosh D."/>
            <person name="Jin S."/>
            <person name="Johri S."/>
            <person name="Kim M."/>
            <person name="Overton L."/>
            <person name="Reardon M."/>
            <person name="Tsitrin T."/>
            <person name="Vuong H."/>
            <person name="Weaver B."/>
            <person name="Ciecko A."/>
            <person name="Tallon L."/>
            <person name="Jackson J."/>
            <person name="Pai G."/>
            <person name="Aken S.V."/>
            <person name="Utterback T."/>
            <person name="Reidmuller S."/>
            <person name="Feldblyum T."/>
            <person name="Hsiao J."/>
            <person name="Zismann V."/>
            <person name="Iobst S."/>
            <person name="de Vazeille A.R."/>
            <person name="Buell C.R."/>
            <person name="Ying K."/>
            <person name="Li Y."/>
            <person name="Lu T."/>
            <person name="Huang Y."/>
            <person name="Zhao Q."/>
            <person name="Feng Q."/>
            <person name="Zhang L."/>
            <person name="Zhu J."/>
            <person name="Weng Q."/>
            <person name="Mu J."/>
            <person name="Lu Y."/>
            <person name="Fan D."/>
            <person name="Liu Y."/>
            <person name="Guan J."/>
            <person name="Zhang Y."/>
            <person name="Yu S."/>
            <person name="Liu X."/>
            <person name="Zhang Y."/>
            <person name="Hong G."/>
            <person name="Han B."/>
            <person name="Choisne N."/>
            <person name="Demange N."/>
            <person name="Orjeda G."/>
            <person name="Samain S."/>
            <person name="Cattolico L."/>
            <person name="Pelletier E."/>
            <person name="Couloux A."/>
            <person name="Segurens B."/>
            <person name="Wincker P."/>
            <person name="D'Hont A."/>
            <person name="Scarpelli C."/>
            <person name="Weissenbach J."/>
            <person name="Salanoubat M."/>
            <person name="Quetier F."/>
            <person name="Yu Y."/>
            <person name="Kim H.R."/>
            <person name="Rambo T."/>
            <person name="Currie J."/>
            <person name="Collura K."/>
            <person name="Luo M."/>
            <person name="Yang T."/>
            <person name="Ammiraju J.S.S."/>
            <person name="Engler F."/>
            <person name="Soderlund C."/>
            <person name="Wing R.A."/>
            <person name="Palmer L.E."/>
            <person name="de la Bastide M."/>
            <person name="Spiegel L."/>
            <person name="Nascimento L."/>
            <person name="Zutavern T."/>
            <person name="O'Shaughnessy A."/>
            <person name="Dike S."/>
            <person name="Dedhia N."/>
            <person name="Preston R."/>
            <person name="Balija V."/>
            <person name="McCombie W.R."/>
            <person name="Chow T."/>
            <person name="Chen H."/>
            <person name="Chung M."/>
            <person name="Chen C."/>
            <person name="Shaw J."/>
            <person name="Wu H."/>
            <person name="Hsiao K."/>
            <person name="Chao Y."/>
            <person name="Chu M."/>
            <person name="Cheng C."/>
            <person name="Hour A."/>
            <person name="Lee P."/>
            <person name="Lin S."/>
            <person name="Lin Y."/>
            <person name="Liou J."/>
            <person name="Liu S."/>
            <person name="Hsing Y."/>
            <person name="Raghuvanshi S."/>
            <person name="Mohanty A."/>
            <person name="Bharti A.K."/>
            <person name="Gaur A."/>
            <person name="Gupta V."/>
            <person name="Kumar D."/>
            <person name="Ravi V."/>
            <person name="Vij S."/>
            <person name="Kapur A."/>
            <person name="Khurana P."/>
            <person name="Khurana P."/>
            <person name="Khurana J.P."/>
            <person name="Tyagi A.K."/>
            <person name="Gaikwad K."/>
            <person name="Singh A."/>
            <person name="Dalal V."/>
            <person name="Srivastava S."/>
            <person name="Dixit A."/>
            <person name="Pal A.K."/>
            <person name="Ghazi I.A."/>
            <person name="Yadav M."/>
            <person name="Pandit A."/>
            <person name="Bhargava A."/>
            <person name="Sureshbabu K."/>
            <person name="Batra K."/>
            <person name="Sharma T.R."/>
            <person name="Mohapatra T."/>
            <person name="Singh N.K."/>
            <person name="Messing J."/>
            <person name="Nelson A.B."/>
            <person name="Fuks G."/>
            <person name="Kavchok S."/>
            <person name="Keizer G."/>
            <person name="Linton E."/>
            <person name="Llaca V."/>
            <person name="Song R."/>
            <person name="Tanyolac B."/>
            <person name="Young S."/>
            <person name="Ho-Il K."/>
            <person name="Hahn J.H."/>
            <person name="Sangsakoo G."/>
            <person name="Vanavichit A."/>
            <person name="de Mattos Luiz.A.T."/>
            <person name="Zimmer P.D."/>
            <person name="Malone G."/>
            <person name="Dellagostin O."/>
            <person name="de Oliveira A.C."/>
            <person name="Bevan M."/>
            <person name="Bancroft I."/>
            <person name="Minx P."/>
            <person name="Cordum H."/>
            <person name="Wilson R."/>
            <person name="Cheng Z."/>
            <person name="Jin W."/>
            <person name="Jiang J."/>
            <person name="Leong S.A."/>
            <person name="Iwama H."/>
            <person name="Gojobori T."/>
            <person name="Itoh T."/>
            <person name="Niimura Y."/>
            <person name="Fujii Y."/>
            <person name="Habara T."/>
            <person name="Sakai H."/>
            <person name="Sato Y."/>
            <person name="Wilson G."/>
            <person name="Kumar K."/>
            <person name="McCouch S."/>
            <person name="Juretic N."/>
            <person name="Hoen D."/>
            <person name="Wright S."/>
            <person name="Bruskiewich R."/>
            <person name="Bureau T."/>
            <person name="Miyao A."/>
            <person name="Hirochika H."/>
            <person name="Nishikawa T."/>
            <person name="Kadowaki K."/>
            <person name="Sugiura M."/>
            <person name="Burr B."/>
            <person name="Sasaki T."/>
        </authorList>
    </citation>
    <scope>NUCLEOTIDE SEQUENCE [LARGE SCALE GENOMIC DNA]</scope>
    <source>
        <strain evidence="3">cv. Nipponbare</strain>
    </source>
</reference>
<evidence type="ECO:0000256" key="1">
    <source>
        <dbReference type="SAM" id="MobiDB-lite"/>
    </source>
</evidence>
<name>Q69ND3_ORYSJ</name>
<accession>Q69ND3</accession>
<protein>
    <submittedName>
        <fullName evidence="2">Uncharacterized protein</fullName>
    </submittedName>
</protein>
<evidence type="ECO:0000313" key="2">
    <source>
        <dbReference type="EMBL" id="BAD36208.1"/>
    </source>
</evidence>
<sequence length="117" mass="12043">MAAAGFGAHGQIRWPVSGTGEGVVAASPLGEEATAITGAGPTGHLRPYLTEAQPVQRTDGGYIGAERWRRGMRSGGVTGSDRGQLGVLVGDAGAVVPTRQRRLDGGGALEHQLWISR</sequence>
<dbReference type="AlphaFoldDB" id="Q69ND3"/>
<organism evidence="2 3">
    <name type="scientific">Oryza sativa subsp. japonica</name>
    <name type="common">Rice</name>
    <dbReference type="NCBI Taxonomy" id="39947"/>
    <lineage>
        <taxon>Eukaryota</taxon>
        <taxon>Viridiplantae</taxon>
        <taxon>Streptophyta</taxon>
        <taxon>Embryophyta</taxon>
        <taxon>Tracheophyta</taxon>
        <taxon>Spermatophyta</taxon>
        <taxon>Magnoliopsida</taxon>
        <taxon>Liliopsida</taxon>
        <taxon>Poales</taxon>
        <taxon>Poaceae</taxon>
        <taxon>BOP clade</taxon>
        <taxon>Oryzoideae</taxon>
        <taxon>Oryzeae</taxon>
        <taxon>Oryzinae</taxon>
        <taxon>Oryza</taxon>
        <taxon>Oryza sativa</taxon>
    </lineage>
</organism>
<proteinExistence type="predicted"/>
<reference evidence="3" key="2">
    <citation type="journal article" date="2008" name="Nucleic Acids Res.">
        <title>The rice annotation project database (RAP-DB): 2008 update.</title>
        <authorList>
            <consortium name="The rice annotation project (RAP)"/>
        </authorList>
    </citation>
    <scope>GENOME REANNOTATION</scope>
    <source>
        <strain evidence="3">cv. Nipponbare</strain>
    </source>
</reference>
<evidence type="ECO:0000313" key="3">
    <source>
        <dbReference type="Proteomes" id="UP000000763"/>
    </source>
</evidence>
<dbReference type="Proteomes" id="UP000000763">
    <property type="component" value="Chromosome 9"/>
</dbReference>
<gene>
    <name evidence="2" type="primary">OJ1742_G01.10</name>
</gene>
<dbReference type="EMBL" id="AP005684">
    <property type="protein sequence ID" value="BAD36208.1"/>
    <property type="molecule type" value="Genomic_DNA"/>
</dbReference>
<feature type="region of interest" description="Disordered" evidence="1">
    <location>
        <begin position="34"/>
        <end position="53"/>
    </location>
</feature>